<dbReference type="Proteomes" id="UP001595696">
    <property type="component" value="Unassembled WGS sequence"/>
</dbReference>
<name>A0ABV8DPN7_9NOCA</name>
<dbReference type="Pfam" id="PF00069">
    <property type="entry name" value="Pkinase"/>
    <property type="match status" value="1"/>
</dbReference>
<evidence type="ECO:0000256" key="6">
    <source>
        <dbReference type="ARBA" id="ARBA00022840"/>
    </source>
</evidence>
<dbReference type="PROSITE" id="PS00108">
    <property type="entry name" value="PROTEIN_KINASE_ST"/>
    <property type="match status" value="1"/>
</dbReference>
<feature type="domain" description="Protein kinase" evidence="8">
    <location>
        <begin position="12"/>
        <end position="275"/>
    </location>
</feature>
<keyword evidence="10" id="KW-1185">Reference proteome</keyword>
<protein>
    <recommendedName>
        <fullName evidence="1">non-specific serine/threonine protein kinase</fullName>
        <ecNumber evidence="1">2.7.11.1</ecNumber>
    </recommendedName>
</protein>
<dbReference type="EMBL" id="JBHSAX010000007">
    <property type="protein sequence ID" value="MFC3962007.1"/>
    <property type="molecule type" value="Genomic_DNA"/>
</dbReference>
<dbReference type="GO" id="GO:0004674">
    <property type="term" value="F:protein serine/threonine kinase activity"/>
    <property type="evidence" value="ECO:0007669"/>
    <property type="project" value="UniProtKB-EC"/>
</dbReference>
<evidence type="ECO:0000313" key="9">
    <source>
        <dbReference type="EMBL" id="MFC3962007.1"/>
    </source>
</evidence>
<organism evidence="9 10">
    <name type="scientific">Nocardia jiangsuensis</name>
    <dbReference type="NCBI Taxonomy" id="1691563"/>
    <lineage>
        <taxon>Bacteria</taxon>
        <taxon>Bacillati</taxon>
        <taxon>Actinomycetota</taxon>
        <taxon>Actinomycetes</taxon>
        <taxon>Mycobacteriales</taxon>
        <taxon>Nocardiaceae</taxon>
        <taxon>Nocardia</taxon>
    </lineage>
</organism>
<feature type="region of interest" description="Disordered" evidence="7">
    <location>
        <begin position="288"/>
        <end position="361"/>
    </location>
</feature>
<evidence type="ECO:0000259" key="8">
    <source>
        <dbReference type="PROSITE" id="PS50011"/>
    </source>
</evidence>
<dbReference type="SMART" id="SM00220">
    <property type="entry name" value="S_TKc"/>
    <property type="match status" value="1"/>
</dbReference>
<dbReference type="CDD" id="cd14014">
    <property type="entry name" value="STKc_PknB_like"/>
    <property type="match status" value="1"/>
</dbReference>
<evidence type="ECO:0000313" key="10">
    <source>
        <dbReference type="Proteomes" id="UP001595696"/>
    </source>
</evidence>
<keyword evidence="4" id="KW-0547">Nucleotide-binding</keyword>
<keyword evidence="2" id="KW-0723">Serine/threonine-protein kinase</keyword>
<dbReference type="EC" id="2.7.11.1" evidence="1"/>
<evidence type="ECO:0000256" key="5">
    <source>
        <dbReference type="ARBA" id="ARBA00022777"/>
    </source>
</evidence>
<dbReference type="InterPro" id="IPR000719">
    <property type="entry name" value="Prot_kinase_dom"/>
</dbReference>
<dbReference type="InterPro" id="IPR011009">
    <property type="entry name" value="Kinase-like_dom_sf"/>
</dbReference>
<evidence type="ECO:0000256" key="1">
    <source>
        <dbReference type="ARBA" id="ARBA00012513"/>
    </source>
</evidence>
<dbReference type="Gene3D" id="1.10.510.10">
    <property type="entry name" value="Transferase(Phosphotransferase) domain 1"/>
    <property type="match status" value="1"/>
</dbReference>
<dbReference type="SUPFAM" id="SSF56112">
    <property type="entry name" value="Protein kinase-like (PK-like)"/>
    <property type="match status" value="1"/>
</dbReference>
<dbReference type="Gene3D" id="3.30.200.20">
    <property type="entry name" value="Phosphorylase Kinase, domain 1"/>
    <property type="match status" value="1"/>
</dbReference>
<feature type="compositionally biased region" description="Low complexity" evidence="7">
    <location>
        <begin position="348"/>
        <end position="358"/>
    </location>
</feature>
<keyword evidence="6" id="KW-0067">ATP-binding</keyword>
<accession>A0ABV8DPN7</accession>
<evidence type="ECO:0000256" key="4">
    <source>
        <dbReference type="ARBA" id="ARBA00022741"/>
    </source>
</evidence>
<dbReference type="PROSITE" id="PS50011">
    <property type="entry name" value="PROTEIN_KINASE_DOM"/>
    <property type="match status" value="1"/>
</dbReference>
<evidence type="ECO:0000256" key="3">
    <source>
        <dbReference type="ARBA" id="ARBA00022679"/>
    </source>
</evidence>
<evidence type="ECO:0000256" key="7">
    <source>
        <dbReference type="SAM" id="MobiDB-lite"/>
    </source>
</evidence>
<sequence>MVLRPGETFAGYRVLRRLGAGGMGAVYLAQHPRLPRRDALKVLDPGLGADPEFRARFAREADLAARLEHPNVVAVYDRGAEGETLWIAMRYVDGVDAAELIRRGPAELPPARAVRIVAAAARGLDAAHRNDLLHRDVKPANIMVAADDEGNDVVRLTDFGIARPLDAPTALTVTGSVLATFAYAAPELLTGGPVDRRADVYSLGCTLFELLTGGKPFGARQPAAAMAAHLFEPPPRASAQNPALPPALDAVIAKAMAKEPGERFASCGALAEAAVAALGPAGADGGPASGVPSGFSTVQPNGSTGSPPTGGAASVAGSCVVPGRPAPGAPAAGAPTGPPPGGAGGSPGFASAPGSAPGRRNRRPVAAGALVVLGLVAAATLVVLTRPDPTGTATPATTTTVIAPTTTRPPATSAPPTSAWGDAAYIADAFPGLVPADPEGTGYLGMRCALNDDRGAWLHCPAEADDGFSVNIRCDPTRRPVTYTRAGSGYAAPHEERWTRPSGTGSLRYATDSTAGYGLLDIAFDDPARSFCTVGASGGRGGRDVYDRWFAGAPL</sequence>
<keyword evidence="5 9" id="KW-0418">Kinase</keyword>
<dbReference type="PANTHER" id="PTHR43289">
    <property type="entry name" value="MITOGEN-ACTIVATED PROTEIN KINASE KINASE KINASE 20-RELATED"/>
    <property type="match status" value="1"/>
</dbReference>
<proteinExistence type="predicted"/>
<dbReference type="RefSeq" id="WP_378611757.1">
    <property type="nucleotide sequence ID" value="NZ_JBHSAX010000007.1"/>
</dbReference>
<dbReference type="InterPro" id="IPR008271">
    <property type="entry name" value="Ser/Thr_kinase_AS"/>
</dbReference>
<gene>
    <name evidence="9" type="ORF">ACFO0B_08405</name>
</gene>
<comment type="caution">
    <text evidence="9">The sequence shown here is derived from an EMBL/GenBank/DDBJ whole genome shotgun (WGS) entry which is preliminary data.</text>
</comment>
<keyword evidence="3 9" id="KW-0808">Transferase</keyword>
<feature type="compositionally biased region" description="Low complexity" evidence="7">
    <location>
        <begin position="302"/>
        <end position="314"/>
    </location>
</feature>
<evidence type="ECO:0000256" key="2">
    <source>
        <dbReference type="ARBA" id="ARBA00022527"/>
    </source>
</evidence>
<dbReference type="PANTHER" id="PTHR43289:SF6">
    <property type="entry name" value="SERINE_THREONINE-PROTEIN KINASE NEKL-3"/>
    <property type="match status" value="1"/>
</dbReference>
<reference evidence="10" key="1">
    <citation type="journal article" date="2019" name="Int. J. Syst. Evol. Microbiol.">
        <title>The Global Catalogue of Microorganisms (GCM) 10K type strain sequencing project: providing services to taxonomists for standard genome sequencing and annotation.</title>
        <authorList>
            <consortium name="The Broad Institute Genomics Platform"/>
            <consortium name="The Broad Institute Genome Sequencing Center for Infectious Disease"/>
            <person name="Wu L."/>
            <person name="Ma J."/>
        </authorList>
    </citation>
    <scope>NUCLEOTIDE SEQUENCE [LARGE SCALE GENOMIC DNA]</scope>
    <source>
        <strain evidence="10">CGMCC 4.7330</strain>
    </source>
</reference>